<comment type="caution">
    <text evidence="2">The sequence shown here is derived from an EMBL/GenBank/DDBJ whole genome shotgun (WGS) entry which is preliminary data.</text>
</comment>
<proteinExistence type="predicted"/>
<accession>A0AAW2H2P0</accession>
<evidence type="ECO:0000313" key="3">
    <source>
        <dbReference type="Proteomes" id="UP001430953"/>
    </source>
</evidence>
<sequence length="98" mass="10834">MGHPSLKRERPLRPPSPFFKAASCGVSFRRARGALRCYAQNLSSSAGHRRGFHEIRSFGVLNPARAPMARDGRRGKEGRTWQTGEKARGGRNLATCGR</sequence>
<protein>
    <submittedName>
        <fullName evidence="2">Uncharacterized protein</fullName>
    </submittedName>
</protein>
<keyword evidence="3" id="KW-1185">Reference proteome</keyword>
<gene>
    <name evidence="2" type="ORF">PUN28_001062</name>
</gene>
<name>A0AAW2H2P0_9HYME</name>
<feature type="compositionally biased region" description="Basic and acidic residues" evidence="1">
    <location>
        <begin position="68"/>
        <end position="79"/>
    </location>
</feature>
<reference evidence="2 3" key="1">
    <citation type="submission" date="2023-03" db="EMBL/GenBank/DDBJ databases">
        <title>High recombination rates correlate with genetic variation in Cardiocondyla obscurior ants.</title>
        <authorList>
            <person name="Errbii M."/>
        </authorList>
    </citation>
    <scope>NUCLEOTIDE SEQUENCE [LARGE SCALE GENOMIC DNA]</scope>
    <source>
        <strain evidence="2">Alpha-2009</strain>
        <tissue evidence="2">Whole body</tissue>
    </source>
</reference>
<evidence type="ECO:0000256" key="1">
    <source>
        <dbReference type="SAM" id="MobiDB-lite"/>
    </source>
</evidence>
<evidence type="ECO:0000313" key="2">
    <source>
        <dbReference type="EMBL" id="KAL0133850.1"/>
    </source>
</evidence>
<feature type="region of interest" description="Disordered" evidence="1">
    <location>
        <begin position="65"/>
        <end position="98"/>
    </location>
</feature>
<dbReference type="AlphaFoldDB" id="A0AAW2H2P0"/>
<dbReference type="Proteomes" id="UP001430953">
    <property type="component" value="Unassembled WGS sequence"/>
</dbReference>
<dbReference type="EMBL" id="JADYXP020000001">
    <property type="protein sequence ID" value="KAL0133850.1"/>
    <property type="molecule type" value="Genomic_DNA"/>
</dbReference>
<organism evidence="2 3">
    <name type="scientific">Cardiocondyla obscurior</name>
    <dbReference type="NCBI Taxonomy" id="286306"/>
    <lineage>
        <taxon>Eukaryota</taxon>
        <taxon>Metazoa</taxon>
        <taxon>Ecdysozoa</taxon>
        <taxon>Arthropoda</taxon>
        <taxon>Hexapoda</taxon>
        <taxon>Insecta</taxon>
        <taxon>Pterygota</taxon>
        <taxon>Neoptera</taxon>
        <taxon>Endopterygota</taxon>
        <taxon>Hymenoptera</taxon>
        <taxon>Apocrita</taxon>
        <taxon>Aculeata</taxon>
        <taxon>Formicoidea</taxon>
        <taxon>Formicidae</taxon>
        <taxon>Myrmicinae</taxon>
        <taxon>Cardiocondyla</taxon>
    </lineage>
</organism>